<dbReference type="InterPro" id="IPR007138">
    <property type="entry name" value="ABM_dom"/>
</dbReference>
<gene>
    <name evidence="3" type="ORF">HKT18_08845</name>
</gene>
<dbReference type="PANTHER" id="PTHR33336">
    <property type="entry name" value="QUINOL MONOOXYGENASE YGIN-RELATED"/>
    <property type="match status" value="1"/>
</dbReference>
<comment type="caution">
    <text evidence="3">The sequence shown here is derived from an EMBL/GenBank/DDBJ whole genome shotgun (WGS) entry which is preliminary data.</text>
</comment>
<feature type="domain" description="ABM" evidence="2">
    <location>
        <begin position="33"/>
        <end position="122"/>
    </location>
</feature>
<protein>
    <submittedName>
        <fullName evidence="3">Antibiotic biosynthesis monooxygenase</fullName>
    </submittedName>
</protein>
<dbReference type="AlphaFoldDB" id="A0A7Y3VZ30"/>
<evidence type="ECO:0000313" key="4">
    <source>
        <dbReference type="Proteomes" id="UP000536509"/>
    </source>
</evidence>
<dbReference type="PANTHER" id="PTHR33336:SF15">
    <property type="entry name" value="ABM DOMAIN-CONTAINING PROTEIN"/>
    <property type="match status" value="1"/>
</dbReference>
<feature type="chain" id="PRO_5031050909" evidence="1">
    <location>
        <begin position="22"/>
        <end position="129"/>
    </location>
</feature>
<dbReference type="RefSeq" id="WP_171222496.1">
    <property type="nucleotide sequence ID" value="NZ_CP121446.1"/>
</dbReference>
<feature type="signal peptide" evidence="1">
    <location>
        <begin position="1"/>
        <end position="21"/>
    </location>
</feature>
<keyword evidence="3" id="KW-0503">Monooxygenase</keyword>
<dbReference type="Gene3D" id="3.30.70.100">
    <property type="match status" value="1"/>
</dbReference>
<evidence type="ECO:0000313" key="3">
    <source>
        <dbReference type="EMBL" id="NNT72318.1"/>
    </source>
</evidence>
<dbReference type="InterPro" id="IPR011008">
    <property type="entry name" value="Dimeric_a/b-barrel"/>
</dbReference>
<keyword evidence="3" id="KW-0560">Oxidoreductase</keyword>
<reference evidence="3 4" key="1">
    <citation type="submission" date="2020-05" db="EMBL/GenBank/DDBJ databases">
        <title>Draft genome of Flavobacterium sp. IMCC34852.</title>
        <authorList>
            <person name="Song J."/>
            <person name="Cho J.-C."/>
        </authorList>
    </citation>
    <scope>NUCLEOTIDE SEQUENCE [LARGE SCALE GENOMIC DNA]</scope>
    <source>
        <strain evidence="3 4">IMCC34852</strain>
    </source>
</reference>
<dbReference type="EMBL" id="JABEVX010000004">
    <property type="protein sequence ID" value="NNT72318.1"/>
    <property type="molecule type" value="Genomic_DNA"/>
</dbReference>
<dbReference type="Proteomes" id="UP000536509">
    <property type="component" value="Unassembled WGS sequence"/>
</dbReference>
<evidence type="ECO:0000256" key="1">
    <source>
        <dbReference type="SAM" id="SignalP"/>
    </source>
</evidence>
<dbReference type="Pfam" id="PF03992">
    <property type="entry name" value="ABM"/>
    <property type="match status" value="1"/>
</dbReference>
<name>A0A7Y3VZ30_9FLAO</name>
<accession>A0A7Y3VZ30</accession>
<evidence type="ECO:0000259" key="2">
    <source>
        <dbReference type="PROSITE" id="PS51725"/>
    </source>
</evidence>
<dbReference type="SUPFAM" id="SSF54909">
    <property type="entry name" value="Dimeric alpha+beta barrel"/>
    <property type="match status" value="1"/>
</dbReference>
<dbReference type="PROSITE" id="PS51725">
    <property type="entry name" value="ABM"/>
    <property type="match status" value="1"/>
</dbReference>
<keyword evidence="1" id="KW-0732">Signal</keyword>
<sequence>MKTIKKAFPFVVLFAAFLCLSWNTESTLTSKNTIVLVKYKTQPDKSAEAINNLTTLIEQVKKEPNFVSIKLHVDPKDPTNILLYEEWQDAAYYGNEHMKTPHLQEFITNARNFLAGPPEISLWQIEKEF</sequence>
<dbReference type="GO" id="GO:0004497">
    <property type="term" value="F:monooxygenase activity"/>
    <property type="evidence" value="ECO:0007669"/>
    <property type="project" value="UniProtKB-KW"/>
</dbReference>
<organism evidence="3 4">
    <name type="scientific">Flavobacterium rivulicola</name>
    <dbReference type="NCBI Taxonomy" id="2732161"/>
    <lineage>
        <taxon>Bacteria</taxon>
        <taxon>Pseudomonadati</taxon>
        <taxon>Bacteroidota</taxon>
        <taxon>Flavobacteriia</taxon>
        <taxon>Flavobacteriales</taxon>
        <taxon>Flavobacteriaceae</taxon>
        <taxon>Flavobacterium</taxon>
    </lineage>
</organism>
<keyword evidence="4" id="KW-1185">Reference proteome</keyword>
<proteinExistence type="predicted"/>
<dbReference type="InterPro" id="IPR050744">
    <property type="entry name" value="AI-2_Isomerase_LsrG"/>
</dbReference>